<keyword evidence="3 6" id="KW-1133">Transmembrane helix</keyword>
<feature type="domain" description="DUF1232" evidence="7">
    <location>
        <begin position="66"/>
        <end position="100"/>
    </location>
</feature>
<evidence type="ECO:0000256" key="2">
    <source>
        <dbReference type="ARBA" id="ARBA00022692"/>
    </source>
</evidence>
<evidence type="ECO:0000256" key="4">
    <source>
        <dbReference type="ARBA" id="ARBA00023136"/>
    </source>
</evidence>
<reference evidence="8 9" key="1">
    <citation type="journal article" date="2015" name="Antonie Van Leeuwenhoek">
        <title>Prauserella endophytica sp. nov., an endophytic actinobacterium isolated from Tamarix taklamakanensis.</title>
        <authorList>
            <person name="Liu J.M."/>
            <person name="Habden X."/>
            <person name="Guo L."/>
            <person name="Tuo L."/>
            <person name="Jiang Z.K."/>
            <person name="Liu S.W."/>
            <person name="Liu X.F."/>
            <person name="Chen L."/>
            <person name="Li R.F."/>
            <person name="Zhang Y.Q."/>
            <person name="Sun C.H."/>
        </authorList>
    </citation>
    <scope>NUCLEOTIDE SEQUENCE [LARGE SCALE GENOMIC DNA]</scope>
    <source>
        <strain evidence="8 9">CGMCC 4.7182</strain>
    </source>
</reference>
<evidence type="ECO:0000256" key="5">
    <source>
        <dbReference type="SAM" id="MobiDB-lite"/>
    </source>
</evidence>
<evidence type="ECO:0000256" key="3">
    <source>
        <dbReference type="ARBA" id="ARBA00022989"/>
    </source>
</evidence>
<feature type="region of interest" description="Disordered" evidence="5">
    <location>
        <begin position="139"/>
        <end position="162"/>
    </location>
</feature>
<proteinExistence type="predicted"/>
<keyword evidence="4 6" id="KW-0472">Membrane</keyword>
<comment type="subcellular location">
    <subcellularLocation>
        <location evidence="1">Endomembrane system</location>
        <topology evidence="1">Multi-pass membrane protein</topology>
    </subcellularLocation>
</comment>
<evidence type="ECO:0000313" key="8">
    <source>
        <dbReference type="EMBL" id="TKG61883.1"/>
    </source>
</evidence>
<gene>
    <name evidence="8" type="ORF">FCN18_33155</name>
</gene>
<sequence length="162" mass="17970">MTGSFWWDLLISVVATLVLAWLALGIALMVLRPRGGLLREAVRVLPDVLRLVRRLAADTTLPRGVRIRLGLLLAYLAIPIDLVPDFIPVLGYADDAIIATAVLRSMVRRAGLDPVRAHWPGTDDGFTALTRLLGLTTRTHPETTEQSEHCPPACRQHQRRSR</sequence>
<keyword evidence="2 6" id="KW-0812">Transmembrane</keyword>
<dbReference type="InterPro" id="IPR010652">
    <property type="entry name" value="DUF1232"/>
</dbReference>
<keyword evidence="9" id="KW-1185">Reference proteome</keyword>
<comment type="caution">
    <text evidence="8">The sequence shown here is derived from an EMBL/GenBank/DDBJ whole genome shotgun (WGS) entry which is preliminary data.</text>
</comment>
<evidence type="ECO:0000256" key="1">
    <source>
        <dbReference type="ARBA" id="ARBA00004127"/>
    </source>
</evidence>
<dbReference type="EMBL" id="SWMS01000029">
    <property type="protein sequence ID" value="TKG61883.1"/>
    <property type="molecule type" value="Genomic_DNA"/>
</dbReference>
<dbReference type="RefSeq" id="WP_137096964.1">
    <property type="nucleotide sequence ID" value="NZ_SWMS01000029.1"/>
</dbReference>
<evidence type="ECO:0000259" key="7">
    <source>
        <dbReference type="Pfam" id="PF06803"/>
    </source>
</evidence>
<dbReference type="Pfam" id="PF06803">
    <property type="entry name" value="DUF1232"/>
    <property type="match status" value="1"/>
</dbReference>
<name>A0ABY2RV98_9PSEU</name>
<accession>A0ABY2RV98</accession>
<feature type="compositionally biased region" description="Basic and acidic residues" evidence="5">
    <location>
        <begin position="139"/>
        <end position="148"/>
    </location>
</feature>
<feature type="transmembrane region" description="Helical" evidence="6">
    <location>
        <begin position="6"/>
        <end position="31"/>
    </location>
</feature>
<evidence type="ECO:0000313" key="9">
    <source>
        <dbReference type="Proteomes" id="UP000309992"/>
    </source>
</evidence>
<protein>
    <submittedName>
        <fullName evidence="8">DUF1232 domain-containing protein</fullName>
    </submittedName>
</protein>
<organism evidence="8 9">
    <name type="scientific">Prauserella endophytica</name>
    <dbReference type="NCBI Taxonomy" id="1592324"/>
    <lineage>
        <taxon>Bacteria</taxon>
        <taxon>Bacillati</taxon>
        <taxon>Actinomycetota</taxon>
        <taxon>Actinomycetes</taxon>
        <taxon>Pseudonocardiales</taxon>
        <taxon>Pseudonocardiaceae</taxon>
        <taxon>Prauserella</taxon>
        <taxon>Prauserella coralliicola group</taxon>
    </lineage>
</organism>
<evidence type="ECO:0000256" key="6">
    <source>
        <dbReference type="SAM" id="Phobius"/>
    </source>
</evidence>
<dbReference type="Proteomes" id="UP000309992">
    <property type="component" value="Unassembled WGS sequence"/>
</dbReference>